<name>A0A0D5LKR1_MAREN</name>
<keyword evidence="3" id="KW-1185">Reference proteome</keyword>
<protein>
    <submittedName>
        <fullName evidence="2">Uncharacterized protein</fullName>
    </submittedName>
</protein>
<dbReference type="AlphaFoldDB" id="A0A0D5LKR1"/>
<evidence type="ECO:0000256" key="1">
    <source>
        <dbReference type="SAM" id="SignalP"/>
    </source>
</evidence>
<evidence type="ECO:0000313" key="2">
    <source>
        <dbReference type="EMBL" id="AJY44799.1"/>
    </source>
</evidence>
<feature type="chain" id="PRO_5002295231" evidence="1">
    <location>
        <begin position="26"/>
        <end position="140"/>
    </location>
</feature>
<accession>A0A0D5LKR1</accession>
<proteinExistence type="predicted"/>
<dbReference type="PATRIC" id="fig|1486262.3.peg.509"/>
<dbReference type="EMBL" id="CP010803">
    <property type="protein sequence ID" value="AJY44799.1"/>
    <property type="molecule type" value="Genomic_DNA"/>
</dbReference>
<evidence type="ECO:0000313" key="3">
    <source>
        <dbReference type="Proteomes" id="UP000032611"/>
    </source>
</evidence>
<feature type="signal peptide" evidence="1">
    <location>
        <begin position="1"/>
        <end position="25"/>
    </location>
</feature>
<dbReference type="KEGG" id="mey:TM49_02445"/>
<sequence>MKRRHAGEAGTALALLFLLSSGGDAAPISGYRGNDGTIFFGCEAGEHHGEPAYKHARSSPSDPEFAYQYLYSAFPGLADSSGAADAQITENLKITENLYRAPDYGEVSGAQLLPRAVGDHGRIGSGATENAAFGKLSASF</sequence>
<gene>
    <name evidence="2" type="ORF">TM49_02445</name>
</gene>
<dbReference type="HOGENOM" id="CLU_1832745_0_0_5"/>
<reference evidence="2 3" key="1">
    <citation type="journal article" date="2015" name="Genome Announc.">
        <title>Complete genome sequence of Martelella endophytica YC6887, which has antifungal activity associated with a halophyte.</title>
        <authorList>
            <person name="Khan A."/>
            <person name="Khan H."/>
            <person name="Chung E.J."/>
            <person name="Hossain M.T."/>
            <person name="Chung Y.R."/>
        </authorList>
    </citation>
    <scope>NUCLEOTIDE SEQUENCE [LARGE SCALE GENOMIC DNA]</scope>
    <source>
        <strain evidence="2">YC6887</strain>
    </source>
</reference>
<keyword evidence="1" id="KW-0732">Signal</keyword>
<dbReference type="Proteomes" id="UP000032611">
    <property type="component" value="Chromosome"/>
</dbReference>
<organism evidence="2 3">
    <name type="scientific">Martelella endophytica</name>
    <dbReference type="NCBI Taxonomy" id="1486262"/>
    <lineage>
        <taxon>Bacteria</taxon>
        <taxon>Pseudomonadati</taxon>
        <taxon>Pseudomonadota</taxon>
        <taxon>Alphaproteobacteria</taxon>
        <taxon>Hyphomicrobiales</taxon>
        <taxon>Aurantimonadaceae</taxon>
        <taxon>Martelella</taxon>
    </lineage>
</organism>